<feature type="compositionally biased region" description="Polar residues" evidence="1">
    <location>
        <begin position="136"/>
        <end position="146"/>
    </location>
</feature>
<organism evidence="3 4">
    <name type="scientific">Pseudomonas synxantha</name>
    <dbReference type="NCBI Taxonomy" id="47883"/>
    <lineage>
        <taxon>Bacteria</taxon>
        <taxon>Pseudomonadati</taxon>
        <taxon>Pseudomonadota</taxon>
        <taxon>Gammaproteobacteria</taxon>
        <taxon>Pseudomonadales</taxon>
        <taxon>Pseudomonadaceae</taxon>
        <taxon>Pseudomonas</taxon>
    </lineage>
</organism>
<dbReference type="RefSeq" id="WP_065895873.1">
    <property type="nucleotide sequence ID" value="NZ_VSRO01000015.1"/>
</dbReference>
<evidence type="ECO:0000259" key="2">
    <source>
        <dbReference type="Pfam" id="PF19631"/>
    </source>
</evidence>
<feature type="compositionally biased region" description="Basic and acidic residues" evidence="1">
    <location>
        <begin position="119"/>
        <end position="130"/>
    </location>
</feature>
<name>A0A5D3G4L3_9PSED</name>
<evidence type="ECO:0000313" key="3">
    <source>
        <dbReference type="EMBL" id="TYK55050.1"/>
    </source>
</evidence>
<proteinExistence type="predicted"/>
<sequence length="154" mass="16536">MKGNISLSDFIKEVKAELIESIDNDTPFFEMGEVQLEVSFSLDASAKAGAKLLVLDIGGSTKATQTHKVTIKLHPFVYADADEEMHPITIPDKVTPTALKGRSTNTFTVSLPRGTVVKEAPKFVNKEAPRAKKSGPSKSSPTATGKKSTHKGPK</sequence>
<feature type="region of interest" description="Disordered" evidence="1">
    <location>
        <begin position="118"/>
        <end position="154"/>
    </location>
</feature>
<gene>
    <name evidence="3" type="ORF">FXO26_24840</name>
</gene>
<dbReference type="InterPro" id="IPR045608">
    <property type="entry name" value="Trypco2"/>
</dbReference>
<accession>A0A5D3G4L3</accession>
<evidence type="ECO:0000313" key="4">
    <source>
        <dbReference type="Proteomes" id="UP000324029"/>
    </source>
</evidence>
<dbReference type="Proteomes" id="UP000324029">
    <property type="component" value="Unassembled WGS sequence"/>
</dbReference>
<dbReference type="AlphaFoldDB" id="A0A5D3G4L3"/>
<dbReference type="EMBL" id="VSRO01000015">
    <property type="protein sequence ID" value="TYK55050.1"/>
    <property type="molecule type" value="Genomic_DNA"/>
</dbReference>
<feature type="domain" description="Trypsin-co-occurring" evidence="2">
    <location>
        <begin position="5"/>
        <end position="75"/>
    </location>
</feature>
<reference evidence="3 4" key="2">
    <citation type="submission" date="2019-08" db="EMBL/GenBank/DDBJ databases">
        <authorList>
            <person name="Brilhante M."/>
            <person name="Perreten V."/>
        </authorList>
    </citation>
    <scope>NUCLEOTIDE SEQUENCE [LARGE SCALE GENOMIC DNA]</scope>
    <source>
        <strain evidence="3 4">MCP106</strain>
    </source>
</reference>
<evidence type="ECO:0000256" key="1">
    <source>
        <dbReference type="SAM" id="MobiDB-lite"/>
    </source>
</evidence>
<dbReference type="Pfam" id="PF19631">
    <property type="entry name" value="Trypco2"/>
    <property type="match status" value="1"/>
</dbReference>
<reference evidence="3 4" key="1">
    <citation type="submission" date="2019-08" db="EMBL/GenBank/DDBJ databases">
        <title>Subclass B2 metallo-beta lactamase from Pseudomonas synxantha.</title>
        <authorList>
            <person name="Poirel L."/>
            <person name="Palmieri M."/>
            <person name="Masseron A."/>
            <person name="Perreten V."/>
            <person name="Nordman P."/>
        </authorList>
    </citation>
    <scope>NUCLEOTIDE SEQUENCE [LARGE SCALE GENOMIC DNA]</scope>
    <source>
        <strain evidence="3 4">MCP106</strain>
    </source>
</reference>
<comment type="caution">
    <text evidence="3">The sequence shown here is derived from an EMBL/GenBank/DDBJ whole genome shotgun (WGS) entry which is preliminary data.</text>
</comment>
<protein>
    <recommendedName>
        <fullName evidence="2">Trypsin-co-occurring domain-containing protein</fullName>
    </recommendedName>
</protein>